<evidence type="ECO:0000256" key="5">
    <source>
        <dbReference type="ARBA" id="ARBA00022673"/>
    </source>
</evidence>
<keyword evidence="13" id="KW-0040">ANK repeat</keyword>
<reference evidence="18" key="2">
    <citation type="submission" date="2025-08" db="UniProtKB">
        <authorList>
            <consortium name="RefSeq"/>
        </authorList>
    </citation>
    <scope>IDENTIFICATION</scope>
</reference>
<evidence type="ECO:0000256" key="14">
    <source>
        <dbReference type="SAM" id="Coils"/>
    </source>
</evidence>
<evidence type="ECO:0000256" key="7">
    <source>
        <dbReference type="ARBA" id="ARBA00022737"/>
    </source>
</evidence>
<gene>
    <name evidence="18" type="primary">LOC124812268</name>
</gene>
<feature type="repeat" description="ANK" evidence="13">
    <location>
        <begin position="214"/>
        <end position="246"/>
    </location>
</feature>
<keyword evidence="14" id="KW-0175">Coiled coil</keyword>
<accession>A0ABM4BD83</accession>
<dbReference type="Pfam" id="PF00520">
    <property type="entry name" value="Ion_trans"/>
    <property type="match status" value="1"/>
</dbReference>
<evidence type="ECO:0000313" key="17">
    <source>
        <dbReference type="Proteomes" id="UP001652625"/>
    </source>
</evidence>
<dbReference type="InterPro" id="IPR036770">
    <property type="entry name" value="Ankyrin_rpt-contain_sf"/>
</dbReference>
<evidence type="ECO:0000259" key="16">
    <source>
        <dbReference type="Pfam" id="PF00520"/>
    </source>
</evidence>
<feature type="transmembrane region" description="Helical" evidence="15">
    <location>
        <begin position="619"/>
        <end position="640"/>
    </location>
</feature>
<dbReference type="InterPro" id="IPR005821">
    <property type="entry name" value="Ion_trans_dom"/>
</dbReference>
<evidence type="ECO:0000256" key="15">
    <source>
        <dbReference type="SAM" id="Phobius"/>
    </source>
</evidence>
<dbReference type="InterPro" id="IPR024862">
    <property type="entry name" value="TRPV"/>
</dbReference>
<keyword evidence="8" id="KW-0106">Calcium</keyword>
<evidence type="ECO:0000256" key="6">
    <source>
        <dbReference type="ARBA" id="ARBA00022692"/>
    </source>
</evidence>
<name>A0ABM4BD83_HYDVU</name>
<comment type="subcellular location">
    <subcellularLocation>
        <location evidence="1">Cell membrane</location>
        <topology evidence="1">Multi-pass membrane protein</topology>
    </subcellularLocation>
</comment>
<keyword evidence="6 15" id="KW-0812">Transmembrane</keyword>
<feature type="domain" description="Ion transport" evidence="16">
    <location>
        <begin position="409"/>
        <end position="650"/>
    </location>
</feature>
<feature type="coiled-coil region" evidence="14">
    <location>
        <begin position="702"/>
        <end position="729"/>
    </location>
</feature>
<sequence length="977" mass="113357">MEREREKKRNFKFRLKNTNIVQPLTKLNHKTEETTSHAKENWSVLSNTIRITTNLVKKCDFTNRRTNKELFTIDIRGVHHLCLLNDQDDTNKSQSSKSSIGDINKNNSLIKYFCNLAKKNDKEKLVDFKHLSQLLHSGVDINATDKHGQSAMHEVARVWHTDVAKFLLIHGATIDKPDNFGRTPLHVASAVDFPEMVSFLIENGADINSKTYGEQQTAIYYAAKNGAVESLKVLLEHGANIEDKDYKQRTPLQIAAELDRSVTAKLLIDNGADASVYDSSMMTAMVLLIQKMPSVALVALDQFHHINRATRREYFYVNCLVPPIKDSNCFAKSPLEVAVETNQYNLVLHPVMMELIKTKWNETSKLSALKVITINFVNCIMWTTLICTKPTDNRKIYAGSRKYWGPALESMVIVILIISIVTEIIDFVKSSERTKRYKQWRSHEIRKDLEYCHARWPDEQAYLKREIEELKNYRLVYLKDYWRIFDSFTLLLMGSVVILNICDIMYHSKLTNKIFKAVASTTMICMWLRLLKYARPFQTLGLFVVMIGHVVRDTLKIIFLGAHIFIPYIASFWINFGIVETEGYTMNGLELIWNIFQMSIIADWNFDKLVEKDKVMAEILCSTYLFFAGLVCLNLFIALMSNTFQRVYDNAVANALMQKAAYIVKKELRFSHKMQLRHYEWINSHCAPKILYYDDSEVNPSNNELTNKTQEIDEKLDKLSDAIESREKKFQNIIKDNNQTSVDNDASVEINEIKSLQKIVYELKEEFYKSMMQTRIEIAGLGLMIKDLIEIQEPIDQKSKTKNKKLMKKSKVPKNTNVLKTSEENLRDKIIQSSSSENHNKNQLTENPVQINVCLNEKNKKQLLKGAYPSDCQEMYHPPPILQAKHQLYEMHSQELQDHKKDLILSDEFFEGYAFQDTEQKQRAFIQSKWKKIFSNVISSKNKDNFVHLENEKPYTESFLPQLKTSNKSLREDNTKQ</sequence>
<evidence type="ECO:0000256" key="11">
    <source>
        <dbReference type="ARBA" id="ARBA00023136"/>
    </source>
</evidence>
<feature type="repeat" description="ANK" evidence="13">
    <location>
        <begin position="147"/>
        <end position="179"/>
    </location>
</feature>
<proteinExistence type="predicted"/>
<keyword evidence="12" id="KW-0407">Ion channel</keyword>
<organism evidence="17 18">
    <name type="scientific">Hydra vulgaris</name>
    <name type="common">Hydra</name>
    <name type="synonym">Hydra attenuata</name>
    <dbReference type="NCBI Taxonomy" id="6087"/>
    <lineage>
        <taxon>Eukaryota</taxon>
        <taxon>Metazoa</taxon>
        <taxon>Cnidaria</taxon>
        <taxon>Hydrozoa</taxon>
        <taxon>Hydroidolina</taxon>
        <taxon>Anthoathecata</taxon>
        <taxon>Aplanulata</taxon>
        <taxon>Hydridae</taxon>
        <taxon>Hydra</taxon>
    </lineage>
</organism>
<dbReference type="PANTHER" id="PTHR10582">
    <property type="entry name" value="TRANSIENT RECEPTOR POTENTIAL ION CHANNEL PROTEIN"/>
    <property type="match status" value="1"/>
</dbReference>
<feature type="repeat" description="ANK" evidence="13">
    <location>
        <begin position="180"/>
        <end position="212"/>
    </location>
</feature>
<dbReference type="SMART" id="SM00248">
    <property type="entry name" value="ANK"/>
    <property type="match status" value="5"/>
</dbReference>
<feature type="transmembrane region" description="Helical" evidence="15">
    <location>
        <begin position="536"/>
        <end position="551"/>
    </location>
</feature>
<keyword evidence="9 15" id="KW-1133">Transmembrane helix</keyword>
<keyword evidence="10" id="KW-0406">Ion transport</keyword>
<feature type="transmembrane region" description="Helical" evidence="15">
    <location>
        <begin position="558"/>
        <end position="579"/>
    </location>
</feature>
<evidence type="ECO:0000256" key="2">
    <source>
        <dbReference type="ARBA" id="ARBA00022448"/>
    </source>
</evidence>
<keyword evidence="7" id="KW-0677">Repeat</keyword>
<evidence type="ECO:0000256" key="9">
    <source>
        <dbReference type="ARBA" id="ARBA00022989"/>
    </source>
</evidence>
<feature type="transmembrane region" description="Helical" evidence="15">
    <location>
        <begin position="403"/>
        <end position="425"/>
    </location>
</feature>
<keyword evidence="5" id="KW-0107">Calcium channel</keyword>
<dbReference type="Pfam" id="PF12796">
    <property type="entry name" value="Ank_2"/>
    <property type="match status" value="2"/>
</dbReference>
<keyword evidence="17" id="KW-1185">Reference proteome</keyword>
<feature type="transmembrane region" description="Helical" evidence="15">
    <location>
        <begin position="481"/>
        <end position="502"/>
    </location>
</feature>
<dbReference type="GeneID" id="124812268"/>
<keyword evidence="11 15" id="KW-0472">Membrane</keyword>
<keyword evidence="4" id="KW-0109">Calcium transport</keyword>
<evidence type="ECO:0000256" key="12">
    <source>
        <dbReference type="ARBA" id="ARBA00023303"/>
    </source>
</evidence>
<dbReference type="Gene3D" id="1.25.40.20">
    <property type="entry name" value="Ankyrin repeat-containing domain"/>
    <property type="match status" value="1"/>
</dbReference>
<dbReference type="PROSITE" id="PS50088">
    <property type="entry name" value="ANK_REPEAT"/>
    <property type="match status" value="4"/>
</dbReference>
<dbReference type="PANTHER" id="PTHR10582:SF33">
    <property type="entry name" value="TRANSIENT RECEPTOR POTENTIAL CHANNEL PYREXIA"/>
    <property type="match status" value="1"/>
</dbReference>
<protein>
    <submittedName>
        <fullName evidence="18">Uncharacterized protein LOC124812268</fullName>
    </submittedName>
</protein>
<evidence type="ECO:0000256" key="1">
    <source>
        <dbReference type="ARBA" id="ARBA00004651"/>
    </source>
</evidence>
<evidence type="ECO:0000256" key="3">
    <source>
        <dbReference type="ARBA" id="ARBA00022475"/>
    </source>
</evidence>
<dbReference type="SUPFAM" id="SSF48403">
    <property type="entry name" value="Ankyrin repeat"/>
    <property type="match status" value="1"/>
</dbReference>
<dbReference type="Proteomes" id="UP001652625">
    <property type="component" value="Chromosome 02"/>
</dbReference>
<dbReference type="PROSITE" id="PS50297">
    <property type="entry name" value="ANK_REP_REGION"/>
    <property type="match status" value="4"/>
</dbReference>
<evidence type="ECO:0000313" key="18">
    <source>
        <dbReference type="RefSeq" id="XP_065646900.1"/>
    </source>
</evidence>
<reference evidence="17" key="1">
    <citation type="submission" date="2025-05" db="UniProtKB">
        <authorList>
            <consortium name="RefSeq"/>
        </authorList>
    </citation>
    <scope>NUCLEOTIDE SEQUENCE [LARGE SCALE GENOMIC DNA]</scope>
</reference>
<evidence type="ECO:0000256" key="10">
    <source>
        <dbReference type="ARBA" id="ARBA00023065"/>
    </source>
</evidence>
<evidence type="ECO:0000256" key="4">
    <source>
        <dbReference type="ARBA" id="ARBA00022568"/>
    </source>
</evidence>
<dbReference type="RefSeq" id="XP_065646900.1">
    <property type="nucleotide sequence ID" value="XM_065790828.1"/>
</dbReference>
<evidence type="ECO:0000256" key="8">
    <source>
        <dbReference type="ARBA" id="ARBA00022837"/>
    </source>
</evidence>
<feature type="repeat" description="ANK" evidence="13">
    <location>
        <begin position="247"/>
        <end position="279"/>
    </location>
</feature>
<dbReference type="InterPro" id="IPR002110">
    <property type="entry name" value="Ankyrin_rpt"/>
</dbReference>
<keyword evidence="2" id="KW-0813">Transport</keyword>
<evidence type="ECO:0000256" key="13">
    <source>
        <dbReference type="PROSITE-ProRule" id="PRU00023"/>
    </source>
</evidence>
<keyword evidence="3" id="KW-1003">Cell membrane</keyword>